<organism evidence="15 16">
    <name type="scientific">Methylovulum psychrotolerans</name>
    <dbReference type="NCBI Taxonomy" id="1704499"/>
    <lineage>
        <taxon>Bacteria</taxon>
        <taxon>Pseudomonadati</taxon>
        <taxon>Pseudomonadota</taxon>
        <taxon>Gammaproteobacteria</taxon>
        <taxon>Methylococcales</taxon>
        <taxon>Methylococcaceae</taxon>
        <taxon>Methylovulum</taxon>
    </lineage>
</organism>
<evidence type="ECO:0000256" key="5">
    <source>
        <dbReference type="ARBA" id="ARBA00022617"/>
    </source>
</evidence>
<dbReference type="InterPro" id="IPR011577">
    <property type="entry name" value="Cyt_b561_bac/Ni-Hgenase"/>
</dbReference>
<evidence type="ECO:0000256" key="8">
    <source>
        <dbReference type="ARBA" id="ARBA00022982"/>
    </source>
</evidence>
<feature type="transmembrane region" description="Helical" evidence="13">
    <location>
        <begin position="185"/>
        <end position="205"/>
    </location>
</feature>
<evidence type="ECO:0000313" key="16">
    <source>
        <dbReference type="Proteomes" id="UP000197019"/>
    </source>
</evidence>
<accession>A0A1Z4C3A2</accession>
<feature type="transmembrane region" description="Helical" evidence="13">
    <location>
        <begin position="28"/>
        <end position="48"/>
    </location>
</feature>
<name>A0A1Z4C3A2_9GAMM</name>
<dbReference type="NCBIfam" id="TIGR02125">
    <property type="entry name" value="CytB-hydogenase"/>
    <property type="match status" value="1"/>
</dbReference>
<evidence type="ECO:0000256" key="4">
    <source>
        <dbReference type="ARBA" id="ARBA00022475"/>
    </source>
</evidence>
<keyword evidence="4" id="KW-1003">Cell membrane</keyword>
<evidence type="ECO:0000256" key="3">
    <source>
        <dbReference type="ARBA" id="ARBA00022448"/>
    </source>
</evidence>
<proteinExistence type="inferred from homology"/>
<evidence type="ECO:0000256" key="1">
    <source>
        <dbReference type="ARBA" id="ARBA00004651"/>
    </source>
</evidence>
<keyword evidence="5" id="KW-0349">Heme</keyword>
<evidence type="ECO:0000256" key="12">
    <source>
        <dbReference type="ARBA" id="ARBA00056801"/>
    </source>
</evidence>
<dbReference type="InterPro" id="IPR016174">
    <property type="entry name" value="Di-haem_cyt_TM"/>
</dbReference>
<protein>
    <submittedName>
        <fullName evidence="15">Ni/Fe-hydrogenase, b-type cytochrome subunit</fullName>
    </submittedName>
</protein>
<evidence type="ECO:0000256" key="10">
    <source>
        <dbReference type="ARBA" id="ARBA00023004"/>
    </source>
</evidence>
<keyword evidence="9 13" id="KW-1133">Transmembrane helix</keyword>
<keyword evidence="10" id="KW-0408">Iron</keyword>
<dbReference type="AlphaFoldDB" id="A0A1Z4C3A2"/>
<dbReference type="GO" id="GO:0005506">
    <property type="term" value="F:iron ion binding"/>
    <property type="evidence" value="ECO:0007669"/>
    <property type="project" value="InterPro"/>
</dbReference>
<comment type="subcellular location">
    <subcellularLocation>
        <location evidence="1">Cell membrane</location>
        <topology evidence="1">Multi-pass membrane protein</topology>
    </subcellularLocation>
</comment>
<dbReference type="FunFam" id="1.20.950.20:FF:000003">
    <property type="entry name" value="Ni/Fe-hydrogenase 1 b-type cytochrome subunit"/>
    <property type="match status" value="1"/>
</dbReference>
<dbReference type="RefSeq" id="WP_088620887.1">
    <property type="nucleotide sequence ID" value="NZ_CP022129.1"/>
</dbReference>
<dbReference type="Pfam" id="PF01292">
    <property type="entry name" value="Ni_hydr_CYTB"/>
    <property type="match status" value="1"/>
</dbReference>
<keyword evidence="11 13" id="KW-0472">Membrane</keyword>
<dbReference type="KEGG" id="mpsy:CEK71_19175"/>
<dbReference type="Proteomes" id="UP000197019">
    <property type="component" value="Chromosome"/>
</dbReference>
<comment type="similarity">
    <text evidence="2">Belongs to the HupC/HyaC/HydC family.</text>
</comment>
<evidence type="ECO:0000256" key="9">
    <source>
        <dbReference type="ARBA" id="ARBA00022989"/>
    </source>
</evidence>
<dbReference type="GO" id="GO:0022904">
    <property type="term" value="P:respiratory electron transport chain"/>
    <property type="evidence" value="ECO:0007669"/>
    <property type="project" value="InterPro"/>
</dbReference>
<feature type="transmembrane region" description="Helical" evidence="13">
    <location>
        <begin position="130"/>
        <end position="154"/>
    </location>
</feature>
<dbReference type="SUPFAM" id="SSF81342">
    <property type="entry name" value="Transmembrane di-heme cytochromes"/>
    <property type="match status" value="1"/>
</dbReference>
<evidence type="ECO:0000256" key="2">
    <source>
        <dbReference type="ARBA" id="ARBA00008622"/>
    </source>
</evidence>
<dbReference type="InterPro" id="IPR051542">
    <property type="entry name" value="Hydrogenase_cytochrome"/>
</dbReference>
<evidence type="ECO:0000256" key="13">
    <source>
        <dbReference type="SAM" id="Phobius"/>
    </source>
</evidence>
<dbReference type="GO" id="GO:0005886">
    <property type="term" value="C:plasma membrane"/>
    <property type="evidence" value="ECO:0007669"/>
    <property type="project" value="UniProtKB-SubCell"/>
</dbReference>
<evidence type="ECO:0000256" key="6">
    <source>
        <dbReference type="ARBA" id="ARBA00022692"/>
    </source>
</evidence>
<comment type="function">
    <text evidence="12">Probable b-type cytochrome.</text>
</comment>
<dbReference type="Gene3D" id="1.20.950.20">
    <property type="entry name" value="Transmembrane di-heme cytochromes, Chain C"/>
    <property type="match status" value="1"/>
</dbReference>
<dbReference type="GO" id="GO:0009055">
    <property type="term" value="F:electron transfer activity"/>
    <property type="evidence" value="ECO:0007669"/>
    <property type="project" value="InterPro"/>
</dbReference>
<dbReference type="PROSITE" id="PS00883">
    <property type="entry name" value="NI_HGENASE_CYTB_2"/>
    <property type="match status" value="1"/>
</dbReference>
<evidence type="ECO:0000256" key="11">
    <source>
        <dbReference type="ARBA" id="ARBA00023136"/>
    </source>
</evidence>
<dbReference type="PRINTS" id="PR00161">
    <property type="entry name" value="NIHGNASECYTB"/>
</dbReference>
<keyword evidence="16" id="KW-1185">Reference proteome</keyword>
<reference evidence="15 16" key="1">
    <citation type="submission" date="2017-06" db="EMBL/GenBank/DDBJ databases">
        <title>Genome Sequencing of the methanotroph Methylovulum psychrotolerants str. HV10-M2 isolated from a high-altitude environment.</title>
        <authorList>
            <person name="Mateos-Rivera A."/>
        </authorList>
    </citation>
    <scope>NUCLEOTIDE SEQUENCE [LARGE SCALE GENOMIC DNA]</scope>
    <source>
        <strain evidence="15 16">HV10_M2</strain>
    </source>
</reference>
<dbReference type="PANTHER" id="PTHR30485:SF0">
    <property type="entry name" value="NI_FE-HYDROGENASE 1 B-TYPE CYTOCHROME SUBUNIT-RELATED"/>
    <property type="match status" value="1"/>
</dbReference>
<keyword evidence="3" id="KW-0813">Transport</keyword>
<keyword evidence="6 13" id="KW-0812">Transmembrane</keyword>
<feature type="transmembrane region" description="Helical" evidence="13">
    <location>
        <begin position="60"/>
        <end position="82"/>
    </location>
</feature>
<evidence type="ECO:0000256" key="7">
    <source>
        <dbReference type="ARBA" id="ARBA00022723"/>
    </source>
</evidence>
<sequence>MTEPTVNTPLPAVYVYEKPVRLWHGLNALLILTLILTGYFIAAPLASVGGEASEHFLMGYIRFGHFAAGYLLAIGLLFRLYWAYAGNGYAKEIFQPPLLSKVFWQGVGHEILWYAFLAKEPRKYAGHNPLALLAMHFAFVWGSLFMVITGFALYGEGTGQGTWQYSLFSSWVLPLFGGSQSVHSWHHLVMWLIVCFVLIHIYVAVREDKVSRQSILSTMVTGWRTFKDDKPLDDMH</sequence>
<dbReference type="GO" id="GO:0020037">
    <property type="term" value="F:heme binding"/>
    <property type="evidence" value="ECO:0007669"/>
    <property type="project" value="TreeGrafter"/>
</dbReference>
<gene>
    <name evidence="15" type="primary">cybH</name>
    <name evidence="15" type="ORF">CEK71_19175</name>
</gene>
<keyword evidence="8" id="KW-0249">Electron transport</keyword>
<dbReference type="OrthoDB" id="197262at2"/>
<feature type="domain" description="Cytochrome b561 bacterial/Ni-hydrogenase" evidence="14">
    <location>
        <begin position="15"/>
        <end position="222"/>
    </location>
</feature>
<evidence type="ECO:0000259" key="14">
    <source>
        <dbReference type="Pfam" id="PF01292"/>
    </source>
</evidence>
<keyword evidence="7" id="KW-0479">Metal-binding</keyword>
<dbReference type="InterPro" id="IPR000516">
    <property type="entry name" value="Ni-dep_Hydgase_cyt-B"/>
</dbReference>
<dbReference type="EMBL" id="CP022129">
    <property type="protein sequence ID" value="ASF48017.1"/>
    <property type="molecule type" value="Genomic_DNA"/>
</dbReference>
<dbReference type="PANTHER" id="PTHR30485">
    <property type="entry name" value="NI/FE-HYDROGENASE 1 B-TYPE CYTOCHROME SUBUNIT"/>
    <property type="match status" value="1"/>
</dbReference>
<evidence type="ECO:0000313" key="15">
    <source>
        <dbReference type="EMBL" id="ASF48017.1"/>
    </source>
</evidence>